<dbReference type="PATRIC" id="fig|1502723.3.peg.1337"/>
<evidence type="ECO:0000259" key="1">
    <source>
        <dbReference type="Pfam" id="PF22691"/>
    </source>
</evidence>
<reference evidence="3" key="1">
    <citation type="submission" date="2015-02" db="EMBL/GenBank/DDBJ databases">
        <title>Draft Genome of Frankia sp. CpI1-S.</title>
        <authorList>
            <person name="Oshone R.T."/>
            <person name="Ngom M."/>
            <person name="Ghodhbane-Gtari F."/>
            <person name="Gtari M."/>
            <person name="Morris K."/>
            <person name="Thomas K."/>
            <person name="Sen A."/>
            <person name="Tisa L.S."/>
        </authorList>
    </citation>
    <scope>NUCLEOTIDE SEQUENCE [LARGE SCALE GENOMIC DNA]</scope>
    <source>
        <strain evidence="3">CpI1-S</strain>
    </source>
</reference>
<dbReference type="CDD" id="cd00829">
    <property type="entry name" value="SCP-x_thiolase"/>
    <property type="match status" value="1"/>
</dbReference>
<dbReference type="EMBL" id="JYFN01000014">
    <property type="protein sequence ID" value="KJE23357.1"/>
    <property type="molecule type" value="Genomic_DNA"/>
</dbReference>
<dbReference type="PANTHER" id="PTHR42870">
    <property type="entry name" value="ACETYL-COA C-ACETYLTRANSFERASE"/>
    <property type="match status" value="1"/>
</dbReference>
<keyword evidence="2" id="KW-0808">Transferase</keyword>
<gene>
    <name evidence="2" type="ORF">FF36_02315</name>
</gene>
<comment type="caution">
    <text evidence="2">The sequence shown here is derived from an EMBL/GenBank/DDBJ whole genome shotgun (WGS) entry which is preliminary data.</text>
</comment>
<dbReference type="PIRSF" id="PIRSF000429">
    <property type="entry name" value="Ac-CoA_Ac_transf"/>
    <property type="match status" value="1"/>
</dbReference>
<dbReference type="InterPro" id="IPR055140">
    <property type="entry name" value="Thiolase_C_2"/>
</dbReference>
<name>A0A0D8BIY4_9ACTN</name>
<dbReference type="Proteomes" id="UP000032545">
    <property type="component" value="Unassembled WGS sequence"/>
</dbReference>
<dbReference type="PANTHER" id="PTHR42870:SF1">
    <property type="entry name" value="NON-SPECIFIC LIPID-TRANSFER PROTEIN-LIKE 2"/>
    <property type="match status" value="1"/>
</dbReference>
<protein>
    <submittedName>
        <fullName evidence="2">Acetyl-CoA acetyltransferase</fullName>
    </submittedName>
</protein>
<accession>A0A0D8BIY4</accession>
<evidence type="ECO:0000313" key="2">
    <source>
        <dbReference type="EMBL" id="KJE23357.1"/>
    </source>
</evidence>
<feature type="domain" description="Thiolase C-terminal" evidence="1">
    <location>
        <begin position="263"/>
        <end position="388"/>
    </location>
</feature>
<reference evidence="2 3" key="2">
    <citation type="journal article" date="2016" name="Genome Announc.">
        <title>Permanent Draft Genome Sequences for Two Variants of Frankia sp. Strain CpI1, the First Frankia Strain Isolated from Root Nodules of Comptonia peregrina.</title>
        <authorList>
            <person name="Oshone R."/>
            <person name="Hurst S.G.IV."/>
            <person name="Abebe-Akele F."/>
            <person name="Simpson S."/>
            <person name="Morris K."/>
            <person name="Thomas W.K."/>
            <person name="Tisa L.S."/>
        </authorList>
    </citation>
    <scope>NUCLEOTIDE SEQUENCE [LARGE SCALE GENOMIC DNA]</scope>
    <source>
        <strain evidence="3">CpI1-S</strain>
    </source>
</reference>
<dbReference type="SUPFAM" id="SSF53901">
    <property type="entry name" value="Thiolase-like"/>
    <property type="match status" value="2"/>
</dbReference>
<dbReference type="GO" id="GO:0016747">
    <property type="term" value="F:acyltransferase activity, transferring groups other than amino-acyl groups"/>
    <property type="evidence" value="ECO:0007669"/>
    <property type="project" value="InterPro"/>
</dbReference>
<dbReference type="InterPro" id="IPR002155">
    <property type="entry name" value="Thiolase"/>
</dbReference>
<keyword evidence="3" id="KW-1185">Reference proteome</keyword>
<organism evidence="2 3">
    <name type="scientific">Frankia torreyi</name>
    <dbReference type="NCBI Taxonomy" id="1856"/>
    <lineage>
        <taxon>Bacteria</taxon>
        <taxon>Bacillati</taxon>
        <taxon>Actinomycetota</taxon>
        <taxon>Actinomycetes</taxon>
        <taxon>Frankiales</taxon>
        <taxon>Frankiaceae</taxon>
        <taxon>Frankia</taxon>
    </lineage>
</organism>
<sequence length="391" mass="41818">MNGWERAAIVGIGWSELARDSGVGPGSLIARAARAAVLDSGVARDAIDGVIGVYGTDSPTLWPGYVVDALGLPDVRWWDTAQPPSVTALSTAANAVLTGNCDYALCYHGKYRWANTSVVGRGDPLRQAPAHEFDPGLDHALVEHGGSMLWAARVMREHMARHGSTREDFARISVNNRTNAARNPRAVFRAPLTVEDYLAAPMIDDPMCLLDMDAPIDGALAVVVTTERRARDLPHPPVLVEAFASALPERNDGLLWPEADGLAARRAVANLFARSDLTPADIDLAYPYDGFTILAMLWLEALYTGPGEGPALLRESWSDDEQRLRLHGRVPVCTHGGNLSEGRATQGFGSVIEAVQQLRGDAGDRQVDAARSAVITGGMAGTNRSTILVSG</sequence>
<proteinExistence type="predicted"/>
<dbReference type="OrthoDB" id="9785768at2"/>
<dbReference type="InterPro" id="IPR016039">
    <property type="entry name" value="Thiolase-like"/>
</dbReference>
<dbReference type="RefSeq" id="WP_044884967.1">
    <property type="nucleotide sequence ID" value="NZ_JYFN01000014.1"/>
</dbReference>
<dbReference type="Pfam" id="PF22691">
    <property type="entry name" value="Thiolase_C_1"/>
    <property type="match status" value="1"/>
</dbReference>
<dbReference type="Gene3D" id="3.40.47.10">
    <property type="match status" value="1"/>
</dbReference>
<dbReference type="AlphaFoldDB" id="A0A0D8BIY4"/>
<evidence type="ECO:0000313" key="3">
    <source>
        <dbReference type="Proteomes" id="UP000032545"/>
    </source>
</evidence>